<dbReference type="EMBL" id="JADHOK010000097">
    <property type="protein sequence ID" value="MBL6762278.1"/>
    <property type="molecule type" value="Genomic_DNA"/>
</dbReference>
<protein>
    <submittedName>
        <fullName evidence="1">Gamma-glutamyl-gamma-aminobutyrate hydrolase family protein</fullName>
    </submittedName>
</protein>
<dbReference type="Gene3D" id="3.40.50.880">
    <property type="match status" value="1"/>
</dbReference>
<dbReference type="InterPro" id="IPR029062">
    <property type="entry name" value="Class_I_gatase-like"/>
</dbReference>
<comment type="caution">
    <text evidence="1">The sequence shown here is derived from an EMBL/GenBank/DDBJ whole genome shotgun (WGS) entry which is preliminary data.</text>
</comment>
<reference evidence="1" key="1">
    <citation type="submission" date="2020-10" db="EMBL/GenBank/DDBJ databases">
        <title>Microbiome of the Black Sea water column analyzed by genome centric metagenomics.</title>
        <authorList>
            <person name="Cabello-Yeves P.J."/>
            <person name="Callieri C."/>
            <person name="Picazo A."/>
            <person name="Mehrshad M."/>
            <person name="Haro-Moreno J.M."/>
            <person name="Roda-Garcia J."/>
            <person name="Dzembekova N."/>
            <person name="Slabakova V."/>
            <person name="Slabakova N."/>
            <person name="Moncheva S."/>
            <person name="Rodriguez-Valera F."/>
        </authorList>
    </citation>
    <scope>NUCLEOTIDE SEQUENCE</scope>
    <source>
        <strain evidence="1">BS307-5m-G5</strain>
    </source>
</reference>
<dbReference type="Proteomes" id="UP000785783">
    <property type="component" value="Unassembled WGS sequence"/>
</dbReference>
<keyword evidence="1" id="KW-0378">Hydrolase</keyword>
<dbReference type="InterPro" id="IPR044668">
    <property type="entry name" value="PuuD-like"/>
</dbReference>
<dbReference type="InterPro" id="IPR011697">
    <property type="entry name" value="Peptidase_C26"/>
</dbReference>
<name>A0A937HL98_9PROT</name>
<evidence type="ECO:0000313" key="2">
    <source>
        <dbReference type="Proteomes" id="UP000785783"/>
    </source>
</evidence>
<dbReference type="GO" id="GO:0033969">
    <property type="term" value="F:gamma-glutamyl-gamma-aminobutyrate hydrolase activity"/>
    <property type="evidence" value="ECO:0007669"/>
    <property type="project" value="TreeGrafter"/>
</dbReference>
<dbReference type="PANTHER" id="PTHR43235">
    <property type="entry name" value="GLUTAMINE AMIDOTRANSFERASE PB2B2.05-RELATED"/>
    <property type="match status" value="1"/>
</dbReference>
<gene>
    <name evidence="1" type="ORF">ISQ19_06240</name>
</gene>
<dbReference type="PANTHER" id="PTHR43235:SF1">
    <property type="entry name" value="GLUTAMINE AMIDOTRANSFERASE PB2B2.05-RELATED"/>
    <property type="match status" value="1"/>
</dbReference>
<dbReference type="PROSITE" id="PS51273">
    <property type="entry name" value="GATASE_TYPE_1"/>
    <property type="match status" value="1"/>
</dbReference>
<proteinExistence type="predicted"/>
<dbReference type="Pfam" id="PF07722">
    <property type="entry name" value="Peptidase_C26"/>
    <property type="match status" value="1"/>
</dbReference>
<dbReference type="GO" id="GO:0006598">
    <property type="term" value="P:polyamine catabolic process"/>
    <property type="evidence" value="ECO:0007669"/>
    <property type="project" value="TreeGrafter"/>
</dbReference>
<dbReference type="CDD" id="cd01745">
    <property type="entry name" value="GATase1_2"/>
    <property type="match status" value="1"/>
</dbReference>
<dbReference type="AlphaFoldDB" id="A0A937HL98"/>
<evidence type="ECO:0000313" key="1">
    <source>
        <dbReference type="EMBL" id="MBL6762278.1"/>
    </source>
</evidence>
<dbReference type="GO" id="GO:0005829">
    <property type="term" value="C:cytosol"/>
    <property type="evidence" value="ECO:0007669"/>
    <property type="project" value="TreeGrafter"/>
</dbReference>
<accession>A0A937HL98</accession>
<organism evidence="1 2">
    <name type="scientific">PS1 clade bacterium</name>
    <dbReference type="NCBI Taxonomy" id="2175152"/>
    <lineage>
        <taxon>Bacteria</taxon>
        <taxon>Pseudomonadati</taxon>
        <taxon>Pseudomonadota</taxon>
        <taxon>Alphaproteobacteria</taxon>
        <taxon>PS1 clade</taxon>
    </lineage>
</organism>
<dbReference type="SUPFAM" id="SSF52317">
    <property type="entry name" value="Class I glutamine amidotransferase-like"/>
    <property type="match status" value="1"/>
</dbReference>
<sequence>MLLGVICNRKKHLVDELQSVTHMYLEGVARYMSVQPVLIPSPMSNGGYQPDLILDRVDGILMPGSTSNVHPSRYGMEETQAHHPFDPARDEVALTTLAKALARDLPVLAICRGFQELNVACGGTLNPTVHEVDGRLDHRMPESDETDVKFGVQHRVSFPKDGYFHSLLGAQETAVNSLHWQAVERLGDNLSVEAEAEDGTIEAVRHTKASYCVGVQWHPEYQAGENIISAPLFADFERAMRAYADG</sequence>